<name>A0A1L9RXG9_ASPWE</name>
<dbReference type="Proteomes" id="UP000184383">
    <property type="component" value="Unassembled WGS sequence"/>
</dbReference>
<feature type="domain" description="MACPF-like" evidence="2">
    <location>
        <begin position="370"/>
        <end position="554"/>
    </location>
</feature>
<keyword evidence="4" id="KW-1185">Reference proteome</keyword>
<dbReference type="EMBL" id="KV878210">
    <property type="protein sequence ID" value="OJJ39651.1"/>
    <property type="molecule type" value="Genomic_DNA"/>
</dbReference>
<dbReference type="GeneID" id="63750753"/>
<dbReference type="InterPro" id="IPR054586">
    <property type="entry name" value="MACPF_1_fungal"/>
</dbReference>
<evidence type="ECO:0000259" key="2">
    <source>
        <dbReference type="Pfam" id="PF22693"/>
    </source>
</evidence>
<gene>
    <name evidence="3" type="ORF">ASPWEDRAFT_385377</name>
</gene>
<dbReference type="Pfam" id="PF22693">
    <property type="entry name" value="MACPF_1"/>
    <property type="match status" value="1"/>
</dbReference>
<evidence type="ECO:0000313" key="3">
    <source>
        <dbReference type="EMBL" id="OJJ39651.1"/>
    </source>
</evidence>
<dbReference type="STRING" id="1073089.A0A1L9RXG9"/>
<feature type="region of interest" description="Disordered" evidence="1">
    <location>
        <begin position="1"/>
        <end position="69"/>
    </location>
</feature>
<dbReference type="AlphaFoldDB" id="A0A1L9RXG9"/>
<evidence type="ECO:0000256" key="1">
    <source>
        <dbReference type="SAM" id="MobiDB-lite"/>
    </source>
</evidence>
<evidence type="ECO:0000313" key="4">
    <source>
        <dbReference type="Proteomes" id="UP000184383"/>
    </source>
</evidence>
<organism evidence="3 4">
    <name type="scientific">Aspergillus wentii DTO 134E9</name>
    <dbReference type="NCBI Taxonomy" id="1073089"/>
    <lineage>
        <taxon>Eukaryota</taxon>
        <taxon>Fungi</taxon>
        <taxon>Dikarya</taxon>
        <taxon>Ascomycota</taxon>
        <taxon>Pezizomycotina</taxon>
        <taxon>Eurotiomycetes</taxon>
        <taxon>Eurotiomycetidae</taxon>
        <taxon>Eurotiales</taxon>
        <taxon>Aspergillaceae</taxon>
        <taxon>Aspergillus</taxon>
        <taxon>Aspergillus subgen. Cremei</taxon>
    </lineage>
</organism>
<dbReference type="VEuPathDB" id="FungiDB:ASPWEDRAFT_385377"/>
<feature type="compositionally biased region" description="Basic and acidic residues" evidence="1">
    <location>
        <begin position="38"/>
        <end position="51"/>
    </location>
</feature>
<reference evidence="4" key="1">
    <citation type="journal article" date="2017" name="Genome Biol.">
        <title>Comparative genomics reveals high biological diversity and specific adaptations in the industrially and medically important fungal genus Aspergillus.</title>
        <authorList>
            <person name="de Vries R.P."/>
            <person name="Riley R."/>
            <person name="Wiebenga A."/>
            <person name="Aguilar-Osorio G."/>
            <person name="Amillis S."/>
            <person name="Uchima C.A."/>
            <person name="Anderluh G."/>
            <person name="Asadollahi M."/>
            <person name="Askin M."/>
            <person name="Barry K."/>
            <person name="Battaglia E."/>
            <person name="Bayram O."/>
            <person name="Benocci T."/>
            <person name="Braus-Stromeyer S.A."/>
            <person name="Caldana C."/>
            <person name="Canovas D."/>
            <person name="Cerqueira G.C."/>
            <person name="Chen F."/>
            <person name="Chen W."/>
            <person name="Choi C."/>
            <person name="Clum A."/>
            <person name="Dos Santos R.A."/>
            <person name="Damasio A.R."/>
            <person name="Diallinas G."/>
            <person name="Emri T."/>
            <person name="Fekete E."/>
            <person name="Flipphi M."/>
            <person name="Freyberg S."/>
            <person name="Gallo A."/>
            <person name="Gournas C."/>
            <person name="Habgood R."/>
            <person name="Hainaut M."/>
            <person name="Harispe M.L."/>
            <person name="Henrissat B."/>
            <person name="Hilden K.S."/>
            <person name="Hope R."/>
            <person name="Hossain A."/>
            <person name="Karabika E."/>
            <person name="Karaffa L."/>
            <person name="Karanyi Z."/>
            <person name="Krasevec N."/>
            <person name="Kuo A."/>
            <person name="Kusch H."/>
            <person name="LaButti K."/>
            <person name="Lagendijk E.L."/>
            <person name="Lapidus A."/>
            <person name="Levasseur A."/>
            <person name="Lindquist E."/>
            <person name="Lipzen A."/>
            <person name="Logrieco A.F."/>
            <person name="MacCabe A."/>
            <person name="Maekelae M.R."/>
            <person name="Malavazi I."/>
            <person name="Melin P."/>
            <person name="Meyer V."/>
            <person name="Mielnichuk N."/>
            <person name="Miskei M."/>
            <person name="Molnar A.P."/>
            <person name="Mule G."/>
            <person name="Ngan C.Y."/>
            <person name="Orejas M."/>
            <person name="Orosz E."/>
            <person name="Ouedraogo J.P."/>
            <person name="Overkamp K.M."/>
            <person name="Park H.-S."/>
            <person name="Perrone G."/>
            <person name="Piumi F."/>
            <person name="Punt P.J."/>
            <person name="Ram A.F."/>
            <person name="Ramon A."/>
            <person name="Rauscher S."/>
            <person name="Record E."/>
            <person name="Riano-Pachon D.M."/>
            <person name="Robert V."/>
            <person name="Roehrig J."/>
            <person name="Ruller R."/>
            <person name="Salamov A."/>
            <person name="Salih N.S."/>
            <person name="Samson R.A."/>
            <person name="Sandor E."/>
            <person name="Sanguinetti M."/>
            <person name="Schuetze T."/>
            <person name="Sepcic K."/>
            <person name="Shelest E."/>
            <person name="Sherlock G."/>
            <person name="Sophianopoulou V."/>
            <person name="Squina F.M."/>
            <person name="Sun H."/>
            <person name="Susca A."/>
            <person name="Todd R.B."/>
            <person name="Tsang A."/>
            <person name="Unkles S.E."/>
            <person name="van de Wiele N."/>
            <person name="van Rossen-Uffink D."/>
            <person name="Oliveira J.V."/>
            <person name="Vesth T.C."/>
            <person name="Visser J."/>
            <person name="Yu J.-H."/>
            <person name="Zhou M."/>
            <person name="Andersen M.R."/>
            <person name="Archer D.B."/>
            <person name="Baker S.E."/>
            <person name="Benoit I."/>
            <person name="Brakhage A.A."/>
            <person name="Braus G.H."/>
            <person name="Fischer R."/>
            <person name="Frisvad J.C."/>
            <person name="Goldman G.H."/>
            <person name="Houbraken J."/>
            <person name="Oakley B."/>
            <person name="Pocsi I."/>
            <person name="Scazzocchio C."/>
            <person name="Seiboth B."/>
            <person name="vanKuyk P.A."/>
            <person name="Wortman J."/>
            <person name="Dyer P.S."/>
            <person name="Grigoriev I.V."/>
        </authorList>
    </citation>
    <scope>NUCLEOTIDE SEQUENCE [LARGE SCALE GENOMIC DNA]</scope>
    <source>
        <strain evidence="4">DTO 134E9</strain>
    </source>
</reference>
<feature type="compositionally biased region" description="Polar residues" evidence="1">
    <location>
        <begin position="1"/>
        <end position="17"/>
    </location>
</feature>
<feature type="compositionally biased region" description="Polar residues" evidence="1">
    <location>
        <begin position="59"/>
        <end position="68"/>
    </location>
</feature>
<accession>A0A1L9RXG9</accession>
<proteinExistence type="predicted"/>
<dbReference type="OrthoDB" id="4510309at2759"/>
<sequence>MSSDSPAENDPKLNSTVEPEVVAQDDKEDRVEEDDPDADKLKLVDGQTKAEDDPEKLDSQTTLRNNGTKVEDGGKLHLIILKYDQRDGKARPGGQFAQADLGLKEKPLSVLRASLLSEGLLSKNDGNFCTKDGVLVPESTGFTKYLGLNGTKAEDTHEVYISMRKRLTKMDSIAQDFLKKGVDLTNKEAIKFADAPAASLLTSRYNHNDWAADSSSDTIIHASDMTEKEWGTVMRENNLLSGQTLLTGPVQKVIKVLDHPEITKPRNEVVDVKRSYYSAFALKPRKLPNWDITFQMDEKTKSQIQEHGVDVPDHTFRIPRFYTADSSNVKIFETNGVMETTMANSSFTQNSISAALGGSGFGISAAVHGGANWSNDKKSASSHFRDTKYMHAVYEFPRVELILNEETLELSDECKADVTILREKRSVEELKRFEDKYGILFARSIHLGGRLVSIDESDSISGSTVEEKIRILKASAGASLSGYGAQAEVNYSHTDNSGDKSTKTEKKFTHNMSWSANGGDTTLCNNPPKWCPTVNSFYNWRVMKQDDVINMYQLIGKLKGYEDIPQLVDEITHLDPDPLSYIKFSLDLKTYQGIVTHRRLAFGALQGEFPVKDTVTQTNMGFDRNGSRRAHFEHLIVQRRVRETSYLVSNCDE</sequence>
<protein>
    <recommendedName>
        <fullName evidence="2">MACPF-like domain-containing protein</fullName>
    </recommendedName>
</protein>
<dbReference type="RefSeq" id="XP_040693327.1">
    <property type="nucleotide sequence ID" value="XM_040834905.1"/>
</dbReference>